<dbReference type="SFLD" id="SFLDG00179">
    <property type="entry name" value="mandelate_racemase"/>
    <property type="match status" value="1"/>
</dbReference>
<accession>A0ABY2WZD4</accession>
<comment type="caution">
    <text evidence="3">The sequence shown here is derived from an EMBL/GenBank/DDBJ whole genome shotgun (WGS) entry which is preliminary data.</text>
</comment>
<organism evidence="3 4">
    <name type="scientific">Arenibacterium halophilum</name>
    <dbReference type="NCBI Taxonomy" id="2583821"/>
    <lineage>
        <taxon>Bacteria</taxon>
        <taxon>Pseudomonadati</taxon>
        <taxon>Pseudomonadota</taxon>
        <taxon>Alphaproteobacteria</taxon>
        <taxon>Rhodobacterales</taxon>
        <taxon>Paracoccaceae</taxon>
        <taxon>Arenibacterium</taxon>
    </lineage>
</organism>
<dbReference type="InterPro" id="IPR034593">
    <property type="entry name" value="DgoD-like"/>
</dbReference>
<dbReference type="RefSeq" id="WP_138865697.1">
    <property type="nucleotide sequence ID" value="NZ_VCPC01000006.1"/>
</dbReference>
<proteinExistence type="predicted"/>
<dbReference type="PANTHER" id="PTHR48080">
    <property type="entry name" value="D-GALACTONATE DEHYDRATASE-RELATED"/>
    <property type="match status" value="1"/>
</dbReference>
<evidence type="ECO:0000313" key="4">
    <source>
        <dbReference type="Proteomes" id="UP001191082"/>
    </source>
</evidence>
<dbReference type="SUPFAM" id="SSF51604">
    <property type="entry name" value="Enolase C-terminal domain-like"/>
    <property type="match status" value="1"/>
</dbReference>
<dbReference type="SFLD" id="SFLDS00001">
    <property type="entry name" value="Enolase"/>
    <property type="match status" value="1"/>
</dbReference>
<dbReference type="Gene3D" id="3.20.20.120">
    <property type="entry name" value="Enolase-like C-terminal domain"/>
    <property type="match status" value="1"/>
</dbReference>
<gene>
    <name evidence="3" type="ORF">FGK64_20285</name>
</gene>
<dbReference type="Gene3D" id="3.30.390.10">
    <property type="entry name" value="Enolase-like, N-terminal domain"/>
    <property type="match status" value="1"/>
</dbReference>
<dbReference type="CDD" id="cd03316">
    <property type="entry name" value="MR_like"/>
    <property type="match status" value="1"/>
</dbReference>
<name>A0ABY2WZD4_9RHOB</name>
<evidence type="ECO:0000259" key="2">
    <source>
        <dbReference type="SMART" id="SM00922"/>
    </source>
</evidence>
<dbReference type="Proteomes" id="UP001191082">
    <property type="component" value="Unassembled WGS sequence"/>
</dbReference>
<feature type="domain" description="Mandelate racemase/muconate lactonizing enzyme C-terminal" evidence="2">
    <location>
        <begin position="148"/>
        <end position="244"/>
    </location>
</feature>
<dbReference type="InterPro" id="IPR013342">
    <property type="entry name" value="Mandelate_racemase_C"/>
</dbReference>
<dbReference type="PANTHER" id="PTHR48080:SF2">
    <property type="entry name" value="D-GALACTONATE DEHYDRATASE"/>
    <property type="match status" value="1"/>
</dbReference>
<dbReference type="SMART" id="SM00922">
    <property type="entry name" value="MR_MLE"/>
    <property type="match status" value="1"/>
</dbReference>
<keyword evidence="1" id="KW-0456">Lyase</keyword>
<dbReference type="SUPFAM" id="SSF54826">
    <property type="entry name" value="Enolase N-terminal domain-like"/>
    <property type="match status" value="1"/>
</dbReference>
<dbReference type="InterPro" id="IPR029065">
    <property type="entry name" value="Enolase_C-like"/>
</dbReference>
<evidence type="ECO:0000256" key="1">
    <source>
        <dbReference type="ARBA" id="ARBA00023239"/>
    </source>
</evidence>
<dbReference type="EMBL" id="VCPC01000006">
    <property type="protein sequence ID" value="TMV08306.1"/>
    <property type="molecule type" value="Genomic_DNA"/>
</dbReference>
<dbReference type="InterPro" id="IPR018110">
    <property type="entry name" value="Mandel_Rmase/mucon_lact_enz_CS"/>
</dbReference>
<dbReference type="Pfam" id="PF13378">
    <property type="entry name" value="MR_MLE_C"/>
    <property type="match status" value="1"/>
</dbReference>
<keyword evidence="4" id="KW-1185">Reference proteome</keyword>
<dbReference type="InterPro" id="IPR013341">
    <property type="entry name" value="Mandelate_racemase_N_dom"/>
</dbReference>
<evidence type="ECO:0000313" key="3">
    <source>
        <dbReference type="EMBL" id="TMV08306.1"/>
    </source>
</evidence>
<dbReference type="PROSITE" id="PS00908">
    <property type="entry name" value="MR_MLE_1"/>
    <property type="match status" value="1"/>
</dbReference>
<reference evidence="3 4" key="1">
    <citation type="submission" date="2019-05" db="EMBL/GenBank/DDBJ databases">
        <title>Marivita sp. nov. isolated from sea sediment.</title>
        <authorList>
            <person name="Kim W."/>
        </authorList>
    </citation>
    <scope>NUCLEOTIDE SEQUENCE [LARGE SCALE GENOMIC DNA]</scope>
    <source>
        <strain evidence="3 4">CAU 1492</strain>
    </source>
</reference>
<dbReference type="InterPro" id="IPR036849">
    <property type="entry name" value="Enolase-like_C_sf"/>
</dbReference>
<dbReference type="InterPro" id="IPR029017">
    <property type="entry name" value="Enolase-like_N"/>
</dbReference>
<sequence>MKIQDVAIFPISYRMPENTSFRMGVGRMVKRDAVLVRIRTDDGLTGWGEAHHGRSPGAIAKLIETTLAPMIIGMDAYDTTGVWQRLYKGHLATHGFGAGTCIAMSGIDLALWDIRGKAANLPLFKLLGGGSRRIEAYAGGLTLGYQEPEALIDEARGYIEAGFGALKLRLGDTPARDGARVEAVRDALGDDIEIMTDVNAAYGINDIRRLMPTLDRCRVAWLEEPFPPYADQSYATAATLGTTPIATGENHYTRFEFQRLLEQGAVTVLQPDLSKSGGMTELLRIAAMASARGLSIHPHSSMTALNMVASLHLLAAIDNPGYFEADATSVNPFRTELTQGALDIGQDGRIAPPEQPGLGVEVDEAFLLRHPLVEGPCYV</sequence>
<dbReference type="Pfam" id="PF02746">
    <property type="entry name" value="MR_MLE_N"/>
    <property type="match status" value="1"/>
</dbReference>
<protein>
    <submittedName>
        <fullName evidence="3">Mandelate racemase/muconate lactonizing enzyme family protein</fullName>
    </submittedName>
</protein>